<organism evidence="1 3">
    <name type="scientific">Candidatus Chlorohelix allophototropha</name>
    <dbReference type="NCBI Taxonomy" id="3003348"/>
    <lineage>
        <taxon>Bacteria</taxon>
        <taxon>Bacillati</taxon>
        <taxon>Chloroflexota</taxon>
        <taxon>Chloroflexia</taxon>
        <taxon>Candidatus Chloroheliales</taxon>
        <taxon>Candidatus Chloroheliaceae</taxon>
        <taxon>Candidatus Chlorohelix</taxon>
    </lineage>
</organism>
<dbReference type="Proteomes" id="UP001431572">
    <property type="component" value="Chromosome 1"/>
</dbReference>
<proteinExistence type="predicted"/>
<sequence length="109" mass="12089">MITSGKHLEEYQLLIEKLVKQGNTRNSIATILKKQEFQSLVNRDLITAMMVYALAAATAGDSGDLKASTYSTQIFARARIVADILGQSVPERLDHLLSEIDESYKFGLN</sequence>
<reference evidence="2" key="2">
    <citation type="journal article" date="2024" name="Nature">
        <title>Anoxygenic phototroph of the Chloroflexota uses a type I reaction centre.</title>
        <authorList>
            <person name="Tsuji J.M."/>
            <person name="Shaw N.A."/>
            <person name="Nagashima S."/>
            <person name="Venkiteswaran J.J."/>
            <person name="Schiff S.L."/>
            <person name="Watanabe T."/>
            <person name="Fukui M."/>
            <person name="Hanada S."/>
            <person name="Tank M."/>
            <person name="Neufeld J.D."/>
        </authorList>
    </citation>
    <scope>NUCLEOTIDE SEQUENCE</scope>
    <source>
        <strain evidence="2">L227-S17</strain>
    </source>
</reference>
<accession>A0A8T7M2X1</accession>
<dbReference type="EMBL" id="JACATZ010000001">
    <property type="protein sequence ID" value="NWJ45666.1"/>
    <property type="molecule type" value="Genomic_DNA"/>
</dbReference>
<dbReference type="Proteomes" id="UP000521676">
    <property type="component" value="Unassembled WGS sequence"/>
</dbReference>
<name>A0A8T7M2X1_9CHLR</name>
<evidence type="ECO:0000313" key="2">
    <source>
        <dbReference type="EMBL" id="WJW67535.1"/>
    </source>
</evidence>
<evidence type="ECO:0000313" key="1">
    <source>
        <dbReference type="EMBL" id="NWJ45666.1"/>
    </source>
</evidence>
<protein>
    <submittedName>
        <fullName evidence="1">Uncharacterized protein</fullName>
    </submittedName>
</protein>
<dbReference type="EMBL" id="CP128399">
    <property type="protein sequence ID" value="WJW67535.1"/>
    <property type="molecule type" value="Genomic_DNA"/>
</dbReference>
<dbReference type="AlphaFoldDB" id="A0A8T7M2X1"/>
<reference evidence="1 3" key="1">
    <citation type="submission" date="2020-06" db="EMBL/GenBank/DDBJ databases">
        <title>Anoxygenic phototrophic Chloroflexota member uses a Type I reaction center.</title>
        <authorList>
            <person name="Tsuji J.M."/>
            <person name="Shaw N.A."/>
            <person name="Nagashima S."/>
            <person name="Venkiteswaran J."/>
            <person name="Schiff S.L."/>
            <person name="Hanada S."/>
            <person name="Tank M."/>
            <person name="Neufeld J.D."/>
        </authorList>
    </citation>
    <scope>NUCLEOTIDE SEQUENCE [LARGE SCALE GENOMIC DNA]</scope>
    <source>
        <strain evidence="1">L227-S17</strain>
    </source>
</reference>
<gene>
    <name evidence="1" type="ORF">HXX08_07285</name>
    <name evidence="2" type="ORF">OZ401_000802</name>
</gene>
<evidence type="ECO:0000313" key="3">
    <source>
        <dbReference type="Proteomes" id="UP000521676"/>
    </source>
</evidence>
<dbReference type="RefSeq" id="WP_341469429.1">
    <property type="nucleotide sequence ID" value="NZ_CP128399.1"/>
</dbReference>
<evidence type="ECO:0000313" key="4">
    <source>
        <dbReference type="Proteomes" id="UP001431572"/>
    </source>
</evidence>
<keyword evidence="4" id="KW-1185">Reference proteome</keyword>